<dbReference type="EMBL" id="VHSH01000007">
    <property type="protein sequence ID" value="TQV77690.1"/>
    <property type="molecule type" value="Genomic_DNA"/>
</dbReference>
<dbReference type="RefSeq" id="WP_142898034.1">
    <property type="nucleotide sequence ID" value="NZ_ML660058.1"/>
</dbReference>
<evidence type="ECO:0000259" key="5">
    <source>
        <dbReference type="Pfam" id="PF01522"/>
    </source>
</evidence>
<dbReference type="GO" id="GO:0016810">
    <property type="term" value="F:hydrolase activity, acting on carbon-nitrogen (but not peptide) bonds"/>
    <property type="evidence" value="ECO:0007669"/>
    <property type="project" value="InterPro"/>
</dbReference>
<accession>A0A545TKC9</accession>
<dbReference type="CDD" id="cd10979">
    <property type="entry name" value="CE4_PuuE_like"/>
    <property type="match status" value="1"/>
</dbReference>
<proteinExistence type="inferred from homology"/>
<dbReference type="Pfam" id="PF01522">
    <property type="entry name" value="Polysacc_deac_1"/>
    <property type="match status" value="1"/>
</dbReference>
<dbReference type="PANTHER" id="PTHR43123:SF4">
    <property type="entry name" value="POLYSACCHARIDE DEACETYLASE"/>
    <property type="match status" value="1"/>
</dbReference>
<dbReference type="Proteomes" id="UP000315252">
    <property type="component" value="Unassembled WGS sequence"/>
</dbReference>
<gene>
    <name evidence="6" type="ORF">FKG95_19180</name>
</gene>
<name>A0A545TKC9_9PROT</name>
<evidence type="ECO:0000313" key="6">
    <source>
        <dbReference type="EMBL" id="TQV77690.1"/>
    </source>
</evidence>
<dbReference type="InterPro" id="IPR011330">
    <property type="entry name" value="Glyco_hydro/deAcase_b/a-brl"/>
</dbReference>
<evidence type="ECO:0000256" key="2">
    <source>
        <dbReference type="ARBA" id="ARBA00010973"/>
    </source>
</evidence>
<reference evidence="6 7" key="1">
    <citation type="submission" date="2019-06" db="EMBL/GenBank/DDBJ databases">
        <title>Whole genome sequence for Rhodospirillaceae sp. R148.</title>
        <authorList>
            <person name="Wang G."/>
        </authorList>
    </citation>
    <scope>NUCLEOTIDE SEQUENCE [LARGE SCALE GENOMIC DNA]</scope>
    <source>
        <strain evidence="6 7">R148</strain>
    </source>
</reference>
<dbReference type="PANTHER" id="PTHR43123">
    <property type="entry name" value="POLYSACCHARIDE DEACETYLASE-RELATED"/>
    <property type="match status" value="1"/>
</dbReference>
<evidence type="ECO:0000256" key="3">
    <source>
        <dbReference type="ARBA" id="ARBA00020071"/>
    </source>
</evidence>
<comment type="similarity">
    <text evidence="2">Belongs to the polysaccharide deacetylase family.</text>
</comment>
<dbReference type="Gene3D" id="3.20.20.370">
    <property type="entry name" value="Glycoside hydrolase/deacetylase"/>
    <property type="match status" value="1"/>
</dbReference>
<evidence type="ECO:0000313" key="7">
    <source>
        <dbReference type="Proteomes" id="UP000315252"/>
    </source>
</evidence>
<comment type="function">
    <text evidence="1">Is involved in generating a small heat-stable compound (Nod), an acylated oligomer of N-acetylglucosamine, that stimulates mitosis in various plant protoplasts.</text>
</comment>
<dbReference type="AlphaFoldDB" id="A0A545TKC9"/>
<protein>
    <recommendedName>
        <fullName evidence="3">Chitooligosaccharide deacetylase</fullName>
    </recommendedName>
    <alternativeName>
        <fullName evidence="4">Nodulation protein B</fullName>
    </alternativeName>
</protein>
<feature type="domain" description="NodB homology" evidence="5">
    <location>
        <begin position="64"/>
        <end position="174"/>
    </location>
</feature>
<sequence>MKLKSHGRFDYSALPHRPLYDWPDGRRLAVYVGLNLEHFSFGEGLGAVLAPSGQPDVLNYAWRDYGNRVGAWRMLELFENLSMPVSLLVNSSLYEHCPELIAAYRNRGDEILGHGRSNAERQGDLPEAQEQKLIAETTASIAAHEGRPPRGWLGPWISESDVTPDLLSEAGYGYLLDWCSDDQPVWMRTRNEPILALPYPQEINDIPAIAVRRAGAREFADMIIDNFDEMREQAKAQPLVMGIALHAYIVGQPFRLRHLRRALEHIVANLGDDVWLTTAGAIAGHVEKLPAGIVPGSISGSAPGSAPSSAPGTSQL</sequence>
<evidence type="ECO:0000256" key="4">
    <source>
        <dbReference type="ARBA" id="ARBA00032976"/>
    </source>
</evidence>
<dbReference type="InterPro" id="IPR002509">
    <property type="entry name" value="NODB_dom"/>
</dbReference>
<comment type="caution">
    <text evidence="6">The sequence shown here is derived from an EMBL/GenBank/DDBJ whole genome shotgun (WGS) entry which is preliminary data.</text>
</comment>
<dbReference type="SUPFAM" id="SSF88713">
    <property type="entry name" value="Glycoside hydrolase/deacetylase"/>
    <property type="match status" value="1"/>
</dbReference>
<dbReference type="GO" id="GO:0005975">
    <property type="term" value="P:carbohydrate metabolic process"/>
    <property type="evidence" value="ECO:0007669"/>
    <property type="project" value="InterPro"/>
</dbReference>
<keyword evidence="7" id="KW-1185">Reference proteome</keyword>
<evidence type="ECO:0000256" key="1">
    <source>
        <dbReference type="ARBA" id="ARBA00003236"/>
    </source>
</evidence>
<dbReference type="OrthoDB" id="9787041at2"/>
<organism evidence="6 7">
    <name type="scientific">Denitrobaculum tricleocarpae</name>
    <dbReference type="NCBI Taxonomy" id="2591009"/>
    <lineage>
        <taxon>Bacteria</taxon>
        <taxon>Pseudomonadati</taxon>
        <taxon>Pseudomonadota</taxon>
        <taxon>Alphaproteobacteria</taxon>
        <taxon>Rhodospirillales</taxon>
        <taxon>Rhodospirillaceae</taxon>
        <taxon>Denitrobaculum</taxon>
    </lineage>
</organism>